<sequence>MRCLYVGGRLRCLFNLAADNTLVCVHSISRKVLTQFSGLQSSDETEGSFSHELDWAHSLTEAFGDGNLEVAGTDYRSRISFACFGLSIDQNLVSSLTIKDVVEHATCGL</sequence>
<evidence type="ECO:0000313" key="1">
    <source>
        <dbReference type="EMBL" id="CAE0412426.1"/>
    </source>
</evidence>
<organism evidence="1">
    <name type="scientific">Amphora coffeiformis</name>
    <dbReference type="NCBI Taxonomy" id="265554"/>
    <lineage>
        <taxon>Eukaryota</taxon>
        <taxon>Sar</taxon>
        <taxon>Stramenopiles</taxon>
        <taxon>Ochrophyta</taxon>
        <taxon>Bacillariophyta</taxon>
        <taxon>Bacillariophyceae</taxon>
        <taxon>Bacillariophycidae</taxon>
        <taxon>Thalassiophysales</taxon>
        <taxon>Catenulaceae</taxon>
        <taxon>Amphora</taxon>
    </lineage>
</organism>
<reference evidence="1" key="1">
    <citation type="submission" date="2021-01" db="EMBL/GenBank/DDBJ databases">
        <authorList>
            <person name="Corre E."/>
            <person name="Pelletier E."/>
            <person name="Niang G."/>
            <person name="Scheremetjew M."/>
            <person name="Finn R."/>
            <person name="Kale V."/>
            <person name="Holt S."/>
            <person name="Cochrane G."/>
            <person name="Meng A."/>
            <person name="Brown T."/>
            <person name="Cohen L."/>
        </authorList>
    </citation>
    <scope>NUCLEOTIDE SEQUENCE</scope>
    <source>
        <strain evidence="1">CCMP127</strain>
    </source>
</reference>
<proteinExistence type="predicted"/>
<gene>
    <name evidence="1" type="ORF">ACOF00016_LOCUS9691</name>
</gene>
<name>A0A7S3P772_9STRA</name>
<accession>A0A7S3P772</accession>
<dbReference type="EMBL" id="HBIM01011705">
    <property type="protein sequence ID" value="CAE0412426.1"/>
    <property type="molecule type" value="Transcribed_RNA"/>
</dbReference>
<dbReference type="AlphaFoldDB" id="A0A7S3P772"/>
<protein>
    <submittedName>
        <fullName evidence="1">Uncharacterized protein</fullName>
    </submittedName>
</protein>